<dbReference type="PANTHER" id="PTHR43135">
    <property type="entry name" value="ALPHA-D-RIBOSE 1-METHYLPHOSPHONATE 5-TRIPHOSPHATE DIPHOSPHATASE"/>
    <property type="match status" value="1"/>
</dbReference>
<feature type="chain" id="PRO_5047329396" evidence="1">
    <location>
        <begin position="24"/>
        <end position="679"/>
    </location>
</feature>
<proteinExistence type="predicted"/>
<dbReference type="EMBL" id="JAFIWB010000012">
    <property type="protein sequence ID" value="MBN6102931.1"/>
    <property type="molecule type" value="Genomic_DNA"/>
</dbReference>
<comment type="caution">
    <text evidence="3">The sequence shown here is derived from an EMBL/GenBank/DDBJ whole genome shotgun (WGS) entry which is preliminary data.</text>
</comment>
<dbReference type="Gene3D" id="3.30.110.90">
    <property type="entry name" value="Amidohydrolase"/>
    <property type="match status" value="1"/>
</dbReference>
<dbReference type="Gene3D" id="1.20.58.520">
    <property type="entry name" value="Amidohydrolase"/>
    <property type="match status" value="1"/>
</dbReference>
<dbReference type="Pfam" id="PF01979">
    <property type="entry name" value="Amidohydro_1"/>
    <property type="match status" value="1"/>
</dbReference>
<feature type="signal peptide" evidence="1">
    <location>
        <begin position="1"/>
        <end position="23"/>
    </location>
</feature>
<dbReference type="InterPro" id="IPR032466">
    <property type="entry name" value="Metal_Hydrolase"/>
</dbReference>
<dbReference type="PANTHER" id="PTHR43135:SF3">
    <property type="entry name" value="ALPHA-D-RIBOSE 1-METHYLPHOSPHONATE 5-TRIPHOSPHATE DIPHOSPHATASE"/>
    <property type="match status" value="1"/>
</dbReference>
<dbReference type="Gene3D" id="2.30.40.10">
    <property type="entry name" value="Urease, subunit C, domain 1"/>
    <property type="match status" value="1"/>
</dbReference>
<reference evidence="3 4" key="1">
    <citation type="submission" date="2021-02" db="EMBL/GenBank/DDBJ databases">
        <title>Taxonomically Unique Crown Gall-Associated Xanthomonas Stains Have Deficiency in Virulence Repertories.</title>
        <authorList>
            <person name="Mafakheri H."/>
            <person name="Taghavi S.M."/>
            <person name="Dimkic I."/>
            <person name="Nemanja K."/>
            <person name="Osdaghi E."/>
        </authorList>
    </citation>
    <scope>NUCLEOTIDE SEQUENCE [LARGE SCALE GENOMIC DNA]</scope>
    <source>
        <strain evidence="3 4">FX4</strain>
    </source>
</reference>
<organism evidence="3 4">
    <name type="scientific">Xanthomonas bonasiae</name>
    <dbReference type="NCBI Taxonomy" id="2810351"/>
    <lineage>
        <taxon>Bacteria</taxon>
        <taxon>Pseudomonadati</taxon>
        <taxon>Pseudomonadota</taxon>
        <taxon>Gammaproteobacteria</taxon>
        <taxon>Lysobacterales</taxon>
        <taxon>Lysobacteraceae</taxon>
        <taxon>Xanthomonas</taxon>
    </lineage>
</organism>
<evidence type="ECO:0000259" key="2">
    <source>
        <dbReference type="Pfam" id="PF01979"/>
    </source>
</evidence>
<name>A0ABS3B676_9XANT</name>
<keyword evidence="4" id="KW-1185">Reference proteome</keyword>
<evidence type="ECO:0000313" key="3">
    <source>
        <dbReference type="EMBL" id="MBN6102931.1"/>
    </source>
</evidence>
<dbReference type="SUPFAM" id="SSF51556">
    <property type="entry name" value="Metallo-dependent hydrolases"/>
    <property type="match status" value="1"/>
</dbReference>
<gene>
    <name evidence="3" type="ORF">JR064_12195</name>
</gene>
<evidence type="ECO:0000313" key="4">
    <source>
        <dbReference type="Proteomes" id="UP000695802"/>
    </source>
</evidence>
<dbReference type="InterPro" id="IPR011059">
    <property type="entry name" value="Metal-dep_hydrolase_composite"/>
</dbReference>
<dbReference type="Gene3D" id="3.40.50.10910">
    <property type="entry name" value="Amidohydrolase"/>
    <property type="match status" value="1"/>
</dbReference>
<dbReference type="Proteomes" id="UP000695802">
    <property type="component" value="Unassembled WGS sequence"/>
</dbReference>
<dbReference type="SUPFAM" id="SSF51338">
    <property type="entry name" value="Composite domain of metallo-dependent hydrolases"/>
    <property type="match status" value="1"/>
</dbReference>
<dbReference type="InterPro" id="IPR006680">
    <property type="entry name" value="Amidohydro-rel"/>
</dbReference>
<dbReference type="RefSeq" id="WP_206229883.1">
    <property type="nucleotide sequence ID" value="NZ_JAFIWB010000012.1"/>
</dbReference>
<sequence length="679" mass="73899">MTRTLPLSAALALALACTFAGHAASAATAPQSLVLIANGENVGYLKATADGDTYEVDYHVDNNGRGPKHHETIVLGEHALPLAWSVAGTSLMGGQIAERYQWRDGVAEWSSQADSGRRPQPRPALYITNDSSPWAMWTYAKALLAAPEHALDVLPSGRMQLELVGTLALQGQAGAPPLQARLLRLSGLDLEPHYLAVDADDALLADIDDDAVAIRDGYQAQVATIADAVKAQQFAHAQALQRQLAHPLTRGLWLRNVHVFDPVNGLRSDAVNLHVADGHIVSMDARWQPAPGDSVYDGNGGTVIPGLHDMHSHSTLSSGLWYLAAGVTNTRDMGNDKAFLLDLTARIERGEIAGPRIVRNGFLEGRSAYSARNGFVVDTLDDALKDVAWYKAHGYWQIKLYNSMNPAWVAPIADRAHALGMGVTGHIPAFTNADAMIAAGYDEITHINQLMLGWVLSPEEDTRTPLRLTAMKRVAALDLDAPNVRHTLQLMRQRDIALDTTDVILERLMLSRAGSVLPADAPYLSHMPIAYQRYRQRTFVPDLNAQTDAQYRQALDKTLQLIGRLHRQGTVLLPGTDDTTGFTVHRELELYVAAGLTPQQALRAGTWQSEQHFGRTDRLGSVHPGKQADFVLLPGDPTTDIAAIRQPALVVKDQSLYLPAEIYRVLGVAPFAPAPKKLQ</sequence>
<dbReference type="InterPro" id="IPR051781">
    <property type="entry name" value="Metallo-dep_Hydrolase"/>
</dbReference>
<protein>
    <submittedName>
        <fullName evidence="3">Amidohydrolase family protein</fullName>
    </submittedName>
</protein>
<dbReference type="PROSITE" id="PS51257">
    <property type="entry name" value="PROKAR_LIPOPROTEIN"/>
    <property type="match status" value="1"/>
</dbReference>
<evidence type="ECO:0000256" key="1">
    <source>
        <dbReference type="SAM" id="SignalP"/>
    </source>
</evidence>
<accession>A0ABS3B676</accession>
<keyword evidence="1" id="KW-0732">Signal</keyword>
<feature type="domain" description="Amidohydrolase-related" evidence="2">
    <location>
        <begin position="323"/>
        <end position="646"/>
    </location>
</feature>